<dbReference type="Proteomes" id="UP000242699">
    <property type="component" value="Unassembled WGS sequence"/>
</dbReference>
<comment type="caution">
    <text evidence="1">The sequence shown here is derived from an EMBL/GenBank/DDBJ whole genome shotgun (WGS) entry which is preliminary data.</text>
</comment>
<gene>
    <name evidence="1" type="ORF">C7B43_05230</name>
</gene>
<protein>
    <submittedName>
        <fullName evidence="1">Uncharacterized protein</fullName>
    </submittedName>
</protein>
<organism evidence="1 2">
    <name type="scientific">Sulfobacillus benefaciens</name>
    <dbReference type="NCBI Taxonomy" id="453960"/>
    <lineage>
        <taxon>Bacteria</taxon>
        <taxon>Bacillati</taxon>
        <taxon>Bacillota</taxon>
        <taxon>Clostridia</taxon>
        <taxon>Eubacteriales</taxon>
        <taxon>Clostridiales Family XVII. Incertae Sedis</taxon>
        <taxon>Sulfobacillus</taxon>
    </lineage>
</organism>
<reference evidence="1 2" key="1">
    <citation type="journal article" date="2014" name="BMC Genomics">
        <title>Comparison of environmental and isolate Sulfobacillus genomes reveals diverse carbon, sulfur, nitrogen, and hydrogen metabolisms.</title>
        <authorList>
            <person name="Justice N.B."/>
            <person name="Norman A."/>
            <person name="Brown C.T."/>
            <person name="Singh A."/>
            <person name="Thomas B.C."/>
            <person name="Banfield J.F."/>
        </authorList>
    </citation>
    <scope>NUCLEOTIDE SEQUENCE [LARGE SCALE GENOMIC DNA]</scope>
    <source>
        <strain evidence="1">AMDSBA1</strain>
    </source>
</reference>
<dbReference type="EMBL" id="PXYT01000008">
    <property type="protein sequence ID" value="PSR30694.1"/>
    <property type="molecule type" value="Genomic_DNA"/>
</dbReference>
<evidence type="ECO:0000313" key="2">
    <source>
        <dbReference type="Proteomes" id="UP000242699"/>
    </source>
</evidence>
<proteinExistence type="predicted"/>
<evidence type="ECO:0000313" key="1">
    <source>
        <dbReference type="EMBL" id="PSR30694.1"/>
    </source>
</evidence>
<dbReference type="AlphaFoldDB" id="A0A2T2X858"/>
<name>A0A2T2X858_9FIRM</name>
<accession>A0A2T2X858</accession>
<sequence length="142" mass="16767">MNTIHDNKPALSTGTGSIFVDLVFWEPKDTKTEPLVAFLEQTNLGERSQTVQWLTKITVRLSMWKGYYWTDVPDNEWPHAQQDLKTFIVETMRYYQISKTEYDTRAFSVGLAKKVRRKKIRISELEIPQPHRDNPVWWVIVP</sequence>